<evidence type="ECO:0000313" key="2">
    <source>
        <dbReference type="Proteomes" id="UP000031036"/>
    </source>
</evidence>
<evidence type="ECO:0000313" key="1">
    <source>
        <dbReference type="EMBL" id="KHN73114.1"/>
    </source>
</evidence>
<protein>
    <submittedName>
        <fullName evidence="1">Uncharacterized protein</fullName>
    </submittedName>
</protein>
<keyword evidence="2" id="KW-1185">Reference proteome</keyword>
<dbReference type="AlphaFoldDB" id="A0A0B2UV18"/>
<dbReference type="Proteomes" id="UP000031036">
    <property type="component" value="Unassembled WGS sequence"/>
</dbReference>
<accession>A0A0B2UV18</accession>
<proteinExistence type="predicted"/>
<sequence>MAPSRINSSCLASVLGLWRSSGFSPDLGNFRALFASKRHLPEDLLLSLCLYDYLAVAWLQPTLWPSGGCNLHNYLAPALKVSPALTFGTRGFSSYSGCG</sequence>
<name>A0A0B2UV18_TOXCA</name>
<dbReference type="EMBL" id="JPKZ01003150">
    <property type="protein sequence ID" value="KHN73114.1"/>
    <property type="molecule type" value="Genomic_DNA"/>
</dbReference>
<organism evidence="1 2">
    <name type="scientific">Toxocara canis</name>
    <name type="common">Canine roundworm</name>
    <dbReference type="NCBI Taxonomy" id="6265"/>
    <lineage>
        <taxon>Eukaryota</taxon>
        <taxon>Metazoa</taxon>
        <taxon>Ecdysozoa</taxon>
        <taxon>Nematoda</taxon>
        <taxon>Chromadorea</taxon>
        <taxon>Rhabditida</taxon>
        <taxon>Spirurina</taxon>
        <taxon>Ascaridomorpha</taxon>
        <taxon>Ascaridoidea</taxon>
        <taxon>Toxocaridae</taxon>
        <taxon>Toxocara</taxon>
    </lineage>
</organism>
<reference evidence="1 2" key="1">
    <citation type="submission" date="2014-11" db="EMBL/GenBank/DDBJ databases">
        <title>Genetic blueprint of the zoonotic pathogen Toxocara canis.</title>
        <authorList>
            <person name="Zhu X.-Q."/>
            <person name="Korhonen P.K."/>
            <person name="Cai H."/>
            <person name="Young N.D."/>
            <person name="Nejsum P."/>
            <person name="von Samson-Himmelstjerna G."/>
            <person name="Boag P.R."/>
            <person name="Tan P."/>
            <person name="Li Q."/>
            <person name="Min J."/>
            <person name="Yang Y."/>
            <person name="Wang X."/>
            <person name="Fang X."/>
            <person name="Hall R.S."/>
            <person name="Hofmann A."/>
            <person name="Sternberg P.W."/>
            <person name="Jex A.R."/>
            <person name="Gasser R.B."/>
        </authorList>
    </citation>
    <scope>NUCLEOTIDE SEQUENCE [LARGE SCALE GENOMIC DNA]</scope>
    <source>
        <strain evidence="1">PN_DK_2014</strain>
    </source>
</reference>
<comment type="caution">
    <text evidence="1">The sequence shown here is derived from an EMBL/GenBank/DDBJ whole genome shotgun (WGS) entry which is preliminary data.</text>
</comment>
<gene>
    <name evidence="1" type="ORF">Tcan_09985</name>
</gene>